<dbReference type="EMBL" id="JAWNGG020000261">
    <property type="protein sequence ID" value="KAK9295443.1"/>
    <property type="molecule type" value="Genomic_DNA"/>
</dbReference>
<feature type="coiled-coil region" evidence="8">
    <location>
        <begin position="1081"/>
        <end position="1122"/>
    </location>
</feature>
<feature type="coiled-coil region" evidence="8">
    <location>
        <begin position="1810"/>
        <end position="1908"/>
    </location>
</feature>
<reference evidence="10 11" key="1">
    <citation type="submission" date="2024-05" db="EMBL/GenBank/DDBJ databases">
        <title>The nuclear and mitochondrial genome assemblies of Tetragonisca angustula (Apidae: Meliponini), a tiny yet remarkable pollinator in the Neotropics.</title>
        <authorList>
            <person name="Ferrari R."/>
            <person name="Ricardo P.C."/>
            <person name="Dias F.C."/>
            <person name="Araujo N.S."/>
            <person name="Soares D.O."/>
            <person name="Zhou Q.-S."/>
            <person name="Zhu C.-D."/>
            <person name="Coutinho L."/>
            <person name="Airas M.C."/>
            <person name="Batista T.M."/>
        </authorList>
    </citation>
    <scope>NUCLEOTIDE SEQUENCE [LARGE SCALE GENOMIC DNA]</scope>
    <source>
        <strain evidence="10">ASF017062</strain>
        <tissue evidence="10">Abdomen</tissue>
    </source>
</reference>
<feature type="coiled-coil region" evidence="8">
    <location>
        <begin position="1661"/>
        <end position="1772"/>
    </location>
</feature>
<evidence type="ECO:0000256" key="4">
    <source>
        <dbReference type="ARBA" id="ARBA00022794"/>
    </source>
</evidence>
<feature type="coiled-coil region" evidence="8">
    <location>
        <begin position="425"/>
        <end position="459"/>
    </location>
</feature>
<evidence type="ECO:0000256" key="5">
    <source>
        <dbReference type="ARBA" id="ARBA00023054"/>
    </source>
</evidence>
<feature type="coiled-coil region" evidence="8">
    <location>
        <begin position="1499"/>
        <end position="1622"/>
    </location>
</feature>
<dbReference type="GO" id="GO:1905349">
    <property type="term" value="P:ciliary transition zone assembly"/>
    <property type="evidence" value="ECO:0007669"/>
    <property type="project" value="TreeGrafter"/>
</dbReference>
<evidence type="ECO:0000313" key="10">
    <source>
        <dbReference type="EMBL" id="KAK9295443.1"/>
    </source>
</evidence>
<evidence type="ECO:0000256" key="6">
    <source>
        <dbReference type="ARBA" id="ARBA00023212"/>
    </source>
</evidence>
<feature type="coiled-coil region" evidence="8">
    <location>
        <begin position="576"/>
        <end position="680"/>
    </location>
</feature>
<feature type="coiled-coil region" evidence="8">
    <location>
        <begin position="877"/>
        <end position="956"/>
    </location>
</feature>
<keyword evidence="5 8" id="KW-0175">Coiled coil</keyword>
<feature type="region of interest" description="Disordered" evidence="9">
    <location>
        <begin position="1268"/>
        <end position="1325"/>
    </location>
</feature>
<evidence type="ECO:0008006" key="12">
    <source>
        <dbReference type="Google" id="ProtNLM"/>
    </source>
</evidence>
<organism evidence="10 11">
    <name type="scientific">Tetragonisca angustula</name>
    <dbReference type="NCBI Taxonomy" id="166442"/>
    <lineage>
        <taxon>Eukaryota</taxon>
        <taxon>Metazoa</taxon>
        <taxon>Ecdysozoa</taxon>
        <taxon>Arthropoda</taxon>
        <taxon>Hexapoda</taxon>
        <taxon>Insecta</taxon>
        <taxon>Pterygota</taxon>
        <taxon>Neoptera</taxon>
        <taxon>Endopterygota</taxon>
        <taxon>Hymenoptera</taxon>
        <taxon>Apocrita</taxon>
        <taxon>Aculeata</taxon>
        <taxon>Apoidea</taxon>
        <taxon>Anthophila</taxon>
        <taxon>Apidae</taxon>
        <taxon>Tetragonisca</taxon>
    </lineage>
</organism>
<feature type="coiled-coil region" evidence="8">
    <location>
        <begin position="1152"/>
        <end position="1179"/>
    </location>
</feature>
<sequence length="2099" mass="243876">MGRTDWDRILSVDPSSLTDDDMEDLYPAMISCDVDEISDIHNLRILMKLSQEVLQYKDNQVESLLLECGELKQTISSLKRKPAKRKKEEWDTSDLKQGTTDLSKHVDVSESTDHDDALQGKNKKIKILMTELETLERDNLVLKERLTTLTQEMEDATHKMNEMTAQLNSAQIKSIEYKERVSDLERENAALVTQVEEVTAQQLDRDKAIDEFSTAIDSRINEWKAILDEKDEEILRLREHLSQSLVQSVASVKEQNKSEIVHLNEQIDHRDKIILELKAKLSEATVEINESAALIEKLKTDAQKMKKIDKKKEQRDLLKKLQDANEQISNLQIKLNEAEEDAESKSGKLCEIIATLRKYEDEDRGLTDALNEIKDLKSELEGKKGHVTDLISVVNKLEMLNSYQEMEIITLREKLGIPEDESVSIEHALAKRRQQEKKLEELLQQNKSLIEENLELNSDIRVLKYKLSRTSKEFDFSDTSANVTTEFFHSTKLTDTTLAWHSKLNVSELQENMQLVIEENEALRTGMHEILDSIRNQDGRSTVEIQSSTLERLLEALDVRHLAGWYHPAMRLQGHLNVVQGSNSELRGQLKQLRKELQRKDNVLHKLVLSKHSELEKVYSEDSDSERLATYLAEMKNLQEAYRNEADEWERQKTVLIEENDELKNETDKLKLKLEVYEQSAKILEDGEDEIRKAFAVKTKEYVEVSGEALIANRKVVALQRLLNNETRKAHQDRKEAIKNESYLNKALADTAKHNKILEREMSILQSNLFNSVSSTTHNELKEKHEELSIRFRNLMENNLTLGNDDATERLKRELELTKREKDQLVELLVKRETRSEGDEDPTNSMEKLKEAQARELLEKQRADHVTSLSEILQAQLSKCEESLKEVAAAKSELQEELIVLHKRLSKGLQFEKAQQMDDNRMQELKDNNATLQIEIESLKKQLQIVQEEAKQQYSLNSLRTMELDNLRHHILNLQAVSEDKATISRLDFELASKNLLETELNAQKVRLENEVSCLQAELDKSRTTCEGLRSYVQDCRKQCDNRCRMYIDVIGFLQNQYAGSTSISALDRVISLSMRLKHERRNIDSEVKKANEYHENAKQQQEMLTNRLQIVESLKDILEQQIGSNSVHDIMQQFSEYSQYTISDFKYKRKITQLEQQLQTASNKFMEYESVIAEMEHEMILIQRAWNKGQDHQSKTDARNVASQTSLETRYASAQTSLVETRPREMQTDPYTCCLDKKETNEIEVQTTFSKSSSEDRMLEERMEESAKERKEMGMRGEKEEATCCKEKAEKEETVEKKEELSPVRGERMEKEKGTVESVSEKEEKDQEVSLLREQLNQALKLAAERSSALIKCELQLAEQQAKVDSLNKVIDSKELELARKERLVEEYRLSPRVQASAGDCSEKLALKSTINSMQKLLGQKEETIARYQNLLKEDRDEHSNAAARLQEEIRNLRARILSMQSETARRVDNGRDEPVKLIEKVGETGTRVDDVDRIRDIVMQAEEVARLQEKVSTLEADLSITRELSDRWRRLAEERLKHMDRMRQRLEEQHKSELESYLGELTKWQSEADTLRKQLCENRMLVTKGNMSLMKEMQEKDDKINQLSFAYQELQNEVELMESATRSRQAITHGESELKIHEITPSQDNSQQQDHTDTVRKQLQSLMEKEKMYKNEITELKEQLSRRYTTVKAQEKKSSQREVQLERKVKSLEEQLEKAQAQLDRKYLAQEAKKAKTAEELSLWEKQKKWQQTAENLKEKLKEKTEEHAKLFTSYEKLRSVVSCMEREKRYLKSKLKLENGTIAGNLSARPISFRQNIMEDLQKECQTLRERIKELSDRLENEDNEKLLLKLEEQKRRIAALEAVSQGNSYVVSQLEKLEMTKDILEKMNLALEAENFELRLELEKASAETPRLREKVEHLEKYIELLKVEKSSDSTPRSSDKDLQDHGSKKSITEMERTIFTLKGIIEKLHVENKRLRLGSKKNHVMHQGKVFVNGRTEATLQRSYEEAQKRIVALETDLQLAEQRVTALEKVQKEEDNGEIKVLREQLYHKSELLNKVKHLLSRAATNEKTLRQRVQQLESKQALSTIPECRVTPPTPE</sequence>
<name>A0AAW0ZCS8_9HYME</name>
<comment type="subcellular location">
    <subcellularLocation>
        <location evidence="1">Cytoplasm</location>
        <location evidence="1">Cytoskeleton</location>
        <location evidence="1">Cilium basal body</location>
    </subcellularLocation>
    <subcellularLocation>
        <location evidence="2">Cytoplasm</location>
        <location evidence="2">Cytoskeleton</location>
        <location evidence="2">Microtubule organizing center</location>
        <location evidence="2">Centrosome</location>
    </subcellularLocation>
</comment>
<proteinExistence type="predicted"/>
<feature type="coiled-coil region" evidence="8">
    <location>
        <begin position="281"/>
        <end position="386"/>
    </location>
</feature>
<feature type="region of interest" description="Disordered" evidence="9">
    <location>
        <begin position="1930"/>
        <end position="1950"/>
    </location>
</feature>
<accession>A0AAW0ZCS8</accession>
<dbReference type="PANTHER" id="PTHR18879">
    <property type="entry name" value="CENTROSOMAL PROTEIN OF 290 KDA"/>
    <property type="match status" value="1"/>
</dbReference>
<dbReference type="GO" id="GO:0034451">
    <property type="term" value="C:centriolar satellite"/>
    <property type="evidence" value="ECO:0007669"/>
    <property type="project" value="TreeGrafter"/>
</dbReference>
<keyword evidence="6" id="KW-0206">Cytoskeleton</keyword>
<keyword evidence="3" id="KW-0963">Cytoplasm</keyword>
<evidence type="ECO:0000256" key="2">
    <source>
        <dbReference type="ARBA" id="ARBA00004300"/>
    </source>
</evidence>
<evidence type="ECO:0000256" key="7">
    <source>
        <dbReference type="ARBA" id="ARBA00023273"/>
    </source>
</evidence>
<dbReference type="GO" id="GO:0035869">
    <property type="term" value="C:ciliary transition zone"/>
    <property type="evidence" value="ECO:0007669"/>
    <property type="project" value="TreeGrafter"/>
</dbReference>
<feature type="coiled-coil region" evidence="8">
    <location>
        <begin position="118"/>
        <end position="240"/>
    </location>
</feature>
<dbReference type="InterPro" id="IPR026201">
    <property type="entry name" value="Cep290"/>
</dbReference>
<feature type="coiled-coil region" evidence="8">
    <location>
        <begin position="1998"/>
        <end position="2032"/>
    </location>
</feature>
<feature type="coiled-coil region" evidence="8">
    <location>
        <begin position="998"/>
        <end position="1025"/>
    </location>
</feature>
<comment type="caution">
    <text evidence="10">The sequence shown here is derived from an EMBL/GenBank/DDBJ whole genome shotgun (WGS) entry which is preliminary data.</text>
</comment>
<gene>
    <name evidence="10" type="ORF">QLX08_010243</name>
</gene>
<keyword evidence="4" id="KW-0970">Cilium biogenesis/degradation</keyword>
<keyword evidence="11" id="KW-1185">Reference proteome</keyword>
<dbReference type="GO" id="GO:0097711">
    <property type="term" value="P:ciliary basal body-plasma membrane docking"/>
    <property type="evidence" value="ECO:0007669"/>
    <property type="project" value="TreeGrafter"/>
</dbReference>
<feature type="coiled-coil region" evidence="8">
    <location>
        <begin position="778"/>
        <end position="828"/>
    </location>
</feature>
<evidence type="ECO:0000256" key="8">
    <source>
        <dbReference type="SAM" id="Coils"/>
    </source>
</evidence>
<evidence type="ECO:0000256" key="3">
    <source>
        <dbReference type="ARBA" id="ARBA00022490"/>
    </source>
</evidence>
<dbReference type="Proteomes" id="UP001432146">
    <property type="component" value="Unassembled WGS sequence"/>
</dbReference>
<evidence type="ECO:0000256" key="1">
    <source>
        <dbReference type="ARBA" id="ARBA00004120"/>
    </source>
</evidence>
<dbReference type="PANTHER" id="PTHR18879:SF20">
    <property type="entry name" value="CENTROSOMAL PROTEIN OF 290 KDA"/>
    <property type="match status" value="1"/>
</dbReference>
<evidence type="ECO:0000313" key="11">
    <source>
        <dbReference type="Proteomes" id="UP001432146"/>
    </source>
</evidence>
<keyword evidence="7" id="KW-0966">Cell projection</keyword>
<protein>
    <recommendedName>
        <fullName evidence="12">Centrosomal protein of 290 kDa</fullName>
    </recommendedName>
</protein>
<evidence type="ECO:0000256" key="9">
    <source>
        <dbReference type="SAM" id="MobiDB-lite"/>
    </source>
</evidence>
<dbReference type="GO" id="GO:1905515">
    <property type="term" value="P:non-motile cilium assembly"/>
    <property type="evidence" value="ECO:0007669"/>
    <property type="project" value="TreeGrafter"/>
</dbReference>